<evidence type="ECO:0000313" key="4">
    <source>
        <dbReference type="EMBL" id="CAK0829609.1"/>
    </source>
</evidence>
<dbReference type="CDD" id="cd01427">
    <property type="entry name" value="HAD_like"/>
    <property type="match status" value="1"/>
</dbReference>
<comment type="caution">
    <text evidence="4">The sequence shown here is derived from an EMBL/GenBank/DDBJ whole genome shotgun (WGS) entry which is preliminary data.</text>
</comment>
<feature type="region of interest" description="Disordered" evidence="1">
    <location>
        <begin position="628"/>
        <end position="729"/>
    </location>
</feature>
<dbReference type="SUPFAM" id="SSF56784">
    <property type="entry name" value="HAD-like"/>
    <property type="match status" value="1"/>
</dbReference>
<accession>A0ABN9SC98</accession>
<dbReference type="Pfam" id="PF07992">
    <property type="entry name" value="Pyr_redox_2"/>
    <property type="match status" value="1"/>
</dbReference>
<dbReference type="EMBL" id="CAUYUJ010010535">
    <property type="protein sequence ID" value="CAK0829609.1"/>
    <property type="molecule type" value="Genomic_DNA"/>
</dbReference>
<name>A0ABN9SC98_9DINO</name>
<dbReference type="Gene3D" id="3.40.50.1000">
    <property type="entry name" value="HAD superfamily/HAD-like"/>
    <property type="match status" value="1"/>
</dbReference>
<dbReference type="InterPro" id="IPR023214">
    <property type="entry name" value="HAD_sf"/>
</dbReference>
<evidence type="ECO:0000256" key="2">
    <source>
        <dbReference type="SAM" id="SignalP"/>
    </source>
</evidence>
<dbReference type="PANTHER" id="PTHR43434:SF22">
    <property type="entry name" value="PHOSPHOGLYCOLATE PHOSPHATASE"/>
    <property type="match status" value="1"/>
</dbReference>
<dbReference type="InterPro" id="IPR023753">
    <property type="entry name" value="FAD/NAD-binding_dom"/>
</dbReference>
<feature type="chain" id="PRO_5046924269" description="FAD/NAD(P)-binding domain-containing protein" evidence="2">
    <location>
        <begin position="20"/>
        <end position="729"/>
    </location>
</feature>
<feature type="compositionally biased region" description="Basic and acidic residues" evidence="1">
    <location>
        <begin position="685"/>
        <end position="696"/>
    </location>
</feature>
<evidence type="ECO:0000313" key="5">
    <source>
        <dbReference type="Proteomes" id="UP001189429"/>
    </source>
</evidence>
<feature type="domain" description="FAD/NAD(P)-binding" evidence="3">
    <location>
        <begin position="315"/>
        <end position="573"/>
    </location>
</feature>
<proteinExistence type="predicted"/>
<keyword evidence="2" id="KW-0732">Signal</keyword>
<protein>
    <recommendedName>
        <fullName evidence="3">FAD/NAD(P)-binding domain-containing protein</fullName>
    </recommendedName>
</protein>
<evidence type="ECO:0000256" key="1">
    <source>
        <dbReference type="SAM" id="MobiDB-lite"/>
    </source>
</evidence>
<dbReference type="PANTHER" id="PTHR43434">
    <property type="entry name" value="PHOSPHOGLYCOLATE PHOSPHATASE"/>
    <property type="match status" value="1"/>
</dbReference>
<feature type="signal peptide" evidence="2">
    <location>
        <begin position="1"/>
        <end position="19"/>
    </location>
</feature>
<reference evidence="4" key="1">
    <citation type="submission" date="2023-10" db="EMBL/GenBank/DDBJ databases">
        <authorList>
            <person name="Chen Y."/>
            <person name="Shah S."/>
            <person name="Dougan E. K."/>
            <person name="Thang M."/>
            <person name="Chan C."/>
        </authorList>
    </citation>
    <scope>NUCLEOTIDE SEQUENCE [LARGE SCALE GENOMIC DNA]</scope>
</reference>
<dbReference type="Proteomes" id="UP001189429">
    <property type="component" value="Unassembled WGS sequence"/>
</dbReference>
<feature type="compositionally biased region" description="Basic residues" evidence="1">
    <location>
        <begin position="635"/>
        <end position="647"/>
    </location>
</feature>
<dbReference type="InterPro" id="IPR036412">
    <property type="entry name" value="HAD-like_sf"/>
</dbReference>
<organism evidence="4 5">
    <name type="scientific">Prorocentrum cordatum</name>
    <dbReference type="NCBI Taxonomy" id="2364126"/>
    <lineage>
        <taxon>Eukaryota</taxon>
        <taxon>Sar</taxon>
        <taxon>Alveolata</taxon>
        <taxon>Dinophyceae</taxon>
        <taxon>Prorocentrales</taxon>
        <taxon>Prorocentraceae</taxon>
        <taxon>Prorocentrum</taxon>
    </lineage>
</organism>
<dbReference type="Gene3D" id="3.50.50.100">
    <property type="match status" value="1"/>
</dbReference>
<sequence length="729" mass="78321">MQVNMSLALLLQLARAGGASEPTRDALHRTGKIELVVFDKDGTLTECDPAFAGFVERFVENLRSAGFYRLAQGSSESHSTSAFDAEVLWPALGYLKGERGSMSDVYHVCADVQARWQENGGWVESDARGVGGEGVAAAWEFNGFGFCPVGLTASLFARFPFAGARDPSSTEDGGGSPAAQGGVPAQLRAHLYALAKGCIPHFDPAPEDVVGCGDIASCFAKLEAVGVKLAVCTSDDRNVTSRMLEVLGVDHFVQTMACGDDPGIRQKPAPDGILQICQDLAVPVGRSVMVGDSLTDIQAPEPPPAAAEPQAAEPDLVKRYPNVIFVQGEVHKLRPGAEMCSAAVISSLDGSEFNVRFEYCLVAAGRSFGPSATVTESLWKPTSLSAARRVSDWPALDERTVAGRRRHILEEHRRLSDMGRLQDRGRSALVVGADYQGVEWACDLRHFFPGLKVILIDEYSRCLHMLPVSAAAYAQNYMDTHGIETFYEKAYDPKRMSFWTEIGLQRRADFVYVLNGISAHNGFLPPQTTSGKGPGGGGWVVTNSQLQVCLRNARDQPVQPWASGRVFAAGDCHYGAVVASERPGQRDGGFAVPPVVKTQLAAACWASLACRTPEHRGQLERLADGVRRVAAGGGHSRRQLGPARRRGRLEGPRGPAGQRRGRALRGAGRGDEAPPHLAHGSRVAHRSDQVARDVPGRHPRRAPPLRARQGGARHAGQGVVRRGHPALVD</sequence>
<dbReference type="InterPro" id="IPR041492">
    <property type="entry name" value="HAD_2"/>
</dbReference>
<dbReference type="InterPro" id="IPR036188">
    <property type="entry name" value="FAD/NAD-bd_sf"/>
</dbReference>
<evidence type="ECO:0000259" key="3">
    <source>
        <dbReference type="Pfam" id="PF07992"/>
    </source>
</evidence>
<gene>
    <name evidence="4" type="ORF">PCOR1329_LOCUS28502</name>
</gene>
<dbReference type="Pfam" id="PF13419">
    <property type="entry name" value="HAD_2"/>
    <property type="match status" value="1"/>
</dbReference>
<keyword evidence="5" id="KW-1185">Reference proteome</keyword>
<feature type="compositionally biased region" description="Low complexity" evidence="1">
    <location>
        <begin position="704"/>
        <end position="720"/>
    </location>
</feature>
<dbReference type="InterPro" id="IPR050155">
    <property type="entry name" value="HAD-like_hydrolase_sf"/>
</dbReference>
<dbReference type="SUPFAM" id="SSF51905">
    <property type="entry name" value="FAD/NAD(P)-binding domain"/>
    <property type="match status" value="1"/>
</dbReference>